<dbReference type="Proteomes" id="UP001497744">
    <property type="component" value="Unassembled WGS sequence"/>
</dbReference>
<keyword evidence="1" id="KW-0472">Membrane</keyword>
<name>A0AAV4LMN9_BABCB</name>
<organism evidence="2 3">
    <name type="scientific">Babesia caballi</name>
    <dbReference type="NCBI Taxonomy" id="5871"/>
    <lineage>
        <taxon>Eukaryota</taxon>
        <taxon>Sar</taxon>
        <taxon>Alveolata</taxon>
        <taxon>Apicomplexa</taxon>
        <taxon>Aconoidasida</taxon>
        <taxon>Piroplasmida</taxon>
        <taxon>Babesiidae</taxon>
        <taxon>Babesia</taxon>
    </lineage>
</organism>
<protein>
    <submittedName>
        <fullName evidence="2">Variant erythrocyte surface antigen-1 family protein</fullName>
    </submittedName>
</protein>
<dbReference type="AlphaFoldDB" id="A0AAV4LMN9"/>
<proteinExistence type="predicted"/>
<reference evidence="2 3" key="1">
    <citation type="submission" date="2021-06" db="EMBL/GenBank/DDBJ databases">
        <title>Genome sequence of Babesia caballi.</title>
        <authorList>
            <person name="Yamagishi J."/>
            <person name="Kidaka T."/>
            <person name="Ochi A."/>
        </authorList>
    </citation>
    <scope>NUCLEOTIDE SEQUENCE [LARGE SCALE GENOMIC DNA]</scope>
    <source>
        <strain evidence="2">USDA-D6B2</strain>
    </source>
</reference>
<sequence>MTTDHKKLTEAPKDLKEAIDWVIQISELKQLEKLADALEKFLKEDAGLVIWEVREVFDVIKNNIIDKFDKMHGFGPQHYKGCLSSATEGLKDVKRSMDAKKGNLQTAIESLVKGLKSFVRYKGTSSFNNSGIIKNNGATYTFAYNDAKWIPDDAPKCAAILLGILPAMFFGVTLIYWKCSNNTWKNVYTPPKYFLKQMGFSEDALNGDKKGSDILSQLTSFTELSKANVKNVAYPAFLEKLQGEAPKSAPSTSSPLTSLYLLSYYFTTNFLYIVEPTSPASPSFLGYSGLGALAGGAYGFNLGGLGTIVPLYTPLTALVDLSFDCPSNLKEAIDWILRVTGKDGGGGGDNTRYLAKAVKDLIEGTVKEVDGMISKGHNNGNELQNLKDALEKAKEWLKKDVEGGLFGNSPGRLGRLSDGLAAFIGYGGKGTFSNPPTAGRLTGTSISHVSCVAVDMRDGSHGWA</sequence>
<dbReference type="GeneID" id="94192601"/>
<accession>A0AAV4LMN9</accession>
<keyword evidence="1" id="KW-1133">Transmembrane helix</keyword>
<evidence type="ECO:0000313" key="3">
    <source>
        <dbReference type="Proteomes" id="UP001497744"/>
    </source>
</evidence>
<comment type="caution">
    <text evidence="2">The sequence shown here is derived from an EMBL/GenBank/DDBJ whole genome shotgun (WGS) entry which is preliminary data.</text>
</comment>
<dbReference type="RefSeq" id="XP_067713189.1">
    <property type="nucleotide sequence ID" value="XM_067857088.1"/>
</dbReference>
<gene>
    <name evidence="2" type="ORF">BcabD6B2_05530</name>
</gene>
<keyword evidence="1" id="KW-0812">Transmembrane</keyword>
<evidence type="ECO:0000313" key="2">
    <source>
        <dbReference type="EMBL" id="GIX61118.1"/>
    </source>
</evidence>
<keyword evidence="3" id="KW-1185">Reference proteome</keyword>
<evidence type="ECO:0000256" key="1">
    <source>
        <dbReference type="SAM" id="Phobius"/>
    </source>
</evidence>
<feature type="transmembrane region" description="Helical" evidence="1">
    <location>
        <begin position="157"/>
        <end position="177"/>
    </location>
</feature>
<dbReference type="EMBL" id="BPLF01000001">
    <property type="protein sequence ID" value="GIX61118.1"/>
    <property type="molecule type" value="Genomic_DNA"/>
</dbReference>